<proteinExistence type="predicted"/>
<evidence type="ECO:0000259" key="4">
    <source>
        <dbReference type="PROSITE" id="PS50893"/>
    </source>
</evidence>
<dbReference type="GO" id="GO:0016887">
    <property type="term" value="F:ATP hydrolysis activity"/>
    <property type="evidence" value="ECO:0007669"/>
    <property type="project" value="InterPro"/>
</dbReference>
<dbReference type="PANTHER" id="PTHR42794">
    <property type="entry name" value="HEMIN IMPORT ATP-BINDING PROTEIN HMUV"/>
    <property type="match status" value="1"/>
</dbReference>
<evidence type="ECO:0000256" key="2">
    <source>
        <dbReference type="ARBA" id="ARBA00022741"/>
    </source>
</evidence>
<dbReference type="Gene3D" id="3.40.50.300">
    <property type="entry name" value="P-loop containing nucleotide triphosphate hydrolases"/>
    <property type="match status" value="1"/>
</dbReference>
<accession>A0A1V4SZZ1</accession>
<dbReference type="SMART" id="SM00382">
    <property type="entry name" value="AAA"/>
    <property type="match status" value="1"/>
</dbReference>
<evidence type="ECO:0000256" key="3">
    <source>
        <dbReference type="ARBA" id="ARBA00022840"/>
    </source>
</evidence>
<dbReference type="OrthoDB" id="9799337at2"/>
<keyword evidence="2" id="KW-0547">Nucleotide-binding</keyword>
<keyword evidence="1" id="KW-0813">Transport</keyword>
<dbReference type="SUPFAM" id="SSF52540">
    <property type="entry name" value="P-loop containing nucleoside triphosphate hydrolases"/>
    <property type="match status" value="1"/>
</dbReference>
<dbReference type="PANTHER" id="PTHR42794:SF2">
    <property type="entry name" value="ABC TRANSPORTER ATP-BINDING PROTEIN"/>
    <property type="match status" value="1"/>
</dbReference>
<dbReference type="RefSeq" id="WP_080021860.1">
    <property type="nucleotide sequence ID" value="NZ_LTAY01000021.1"/>
</dbReference>
<gene>
    <name evidence="5" type="primary">yusV_1</name>
    <name evidence="5" type="ORF">CLTHE_05080</name>
</gene>
<reference evidence="5 6" key="1">
    <citation type="submission" date="2016-02" db="EMBL/GenBank/DDBJ databases">
        <title>Genome sequence of Clostridium thermobutyricum DSM 4928.</title>
        <authorList>
            <person name="Poehlein A."/>
            <person name="Daniel R."/>
        </authorList>
    </citation>
    <scope>NUCLEOTIDE SEQUENCE [LARGE SCALE GENOMIC DNA]</scope>
    <source>
        <strain evidence="5 6">DSM 4928</strain>
    </source>
</reference>
<dbReference type="InterPro" id="IPR003439">
    <property type="entry name" value="ABC_transporter-like_ATP-bd"/>
</dbReference>
<keyword evidence="3 5" id="KW-0067">ATP-binding</keyword>
<sequence length="278" mass="31529">MSELKVNELNFFIENKQILKKISLEIKEGQFVGIIGANGSGKSTLLKNIYRIYKPKSGEIKIDEKNIENMSHKEVAKKLAVLAQENSSEFDFKVEDIVKMGRYPYKTIFEDYSKDDMKIVEKMLRKVGLSGFEERSFNSLSGGEKQRVLIARALVQDAKLLILDEPTNHLDVGYQLQVMDIVKELKLTTFAAIHDMNMASMYCDYIIVIKNGEIIASGNVNDILTKDMIKKVFNVDCHIGKNPITGDTHIFYLSEHSHVNGIGNGHVHKDGYTGYHKH</sequence>
<dbReference type="EMBL" id="LTAY01000021">
    <property type="protein sequence ID" value="OPX49777.1"/>
    <property type="molecule type" value="Genomic_DNA"/>
</dbReference>
<evidence type="ECO:0000313" key="6">
    <source>
        <dbReference type="Proteomes" id="UP000191448"/>
    </source>
</evidence>
<dbReference type="CDD" id="cd03214">
    <property type="entry name" value="ABC_Iron-Siderophores_B12_Hemin"/>
    <property type="match status" value="1"/>
</dbReference>
<dbReference type="InterPro" id="IPR017871">
    <property type="entry name" value="ABC_transporter-like_CS"/>
</dbReference>
<name>A0A1V4SZZ1_9CLOT</name>
<dbReference type="PROSITE" id="PS00211">
    <property type="entry name" value="ABC_TRANSPORTER_1"/>
    <property type="match status" value="1"/>
</dbReference>
<dbReference type="PROSITE" id="PS50893">
    <property type="entry name" value="ABC_TRANSPORTER_2"/>
    <property type="match status" value="1"/>
</dbReference>
<dbReference type="FunFam" id="3.40.50.300:FF:000134">
    <property type="entry name" value="Iron-enterobactin ABC transporter ATP-binding protein"/>
    <property type="match status" value="1"/>
</dbReference>
<evidence type="ECO:0000313" key="5">
    <source>
        <dbReference type="EMBL" id="OPX49777.1"/>
    </source>
</evidence>
<dbReference type="InterPro" id="IPR027417">
    <property type="entry name" value="P-loop_NTPase"/>
</dbReference>
<comment type="caution">
    <text evidence="5">The sequence shown here is derived from an EMBL/GenBank/DDBJ whole genome shotgun (WGS) entry which is preliminary data.</text>
</comment>
<organism evidence="5 6">
    <name type="scientific">Clostridium thermobutyricum DSM 4928</name>
    <dbReference type="NCBI Taxonomy" id="1121339"/>
    <lineage>
        <taxon>Bacteria</taxon>
        <taxon>Bacillati</taxon>
        <taxon>Bacillota</taxon>
        <taxon>Clostridia</taxon>
        <taxon>Eubacteriales</taxon>
        <taxon>Clostridiaceae</taxon>
        <taxon>Clostridium</taxon>
    </lineage>
</organism>
<dbReference type="GO" id="GO:0005524">
    <property type="term" value="F:ATP binding"/>
    <property type="evidence" value="ECO:0007669"/>
    <property type="project" value="UniProtKB-KW"/>
</dbReference>
<protein>
    <submittedName>
        <fullName evidence="5">Putative siderophore transport system ATP-binding protein YusV</fullName>
    </submittedName>
</protein>
<feature type="domain" description="ABC transporter" evidence="4">
    <location>
        <begin position="4"/>
        <end position="236"/>
    </location>
</feature>
<evidence type="ECO:0000256" key="1">
    <source>
        <dbReference type="ARBA" id="ARBA00022448"/>
    </source>
</evidence>
<dbReference type="AlphaFoldDB" id="A0A1V4SZZ1"/>
<dbReference type="InterPro" id="IPR003593">
    <property type="entry name" value="AAA+_ATPase"/>
</dbReference>
<dbReference type="Pfam" id="PF00005">
    <property type="entry name" value="ABC_tran"/>
    <property type="match status" value="1"/>
</dbReference>
<dbReference type="Proteomes" id="UP000191448">
    <property type="component" value="Unassembled WGS sequence"/>
</dbReference>